<protein>
    <submittedName>
        <fullName evidence="1">Uncharacterized protein</fullName>
    </submittedName>
</protein>
<comment type="caution">
    <text evidence="1">The sequence shown here is derived from an EMBL/GenBank/DDBJ whole genome shotgun (WGS) entry which is preliminary data.</text>
</comment>
<proteinExistence type="predicted"/>
<organism evidence="1 2">
    <name type="scientific">Cymbomonas tetramitiformis</name>
    <dbReference type="NCBI Taxonomy" id="36881"/>
    <lineage>
        <taxon>Eukaryota</taxon>
        <taxon>Viridiplantae</taxon>
        <taxon>Chlorophyta</taxon>
        <taxon>Pyramimonadophyceae</taxon>
        <taxon>Pyramimonadales</taxon>
        <taxon>Pyramimonadaceae</taxon>
        <taxon>Cymbomonas</taxon>
    </lineage>
</organism>
<gene>
    <name evidence="1" type="ORF">CYMTET_52604</name>
</gene>
<reference evidence="1 2" key="1">
    <citation type="journal article" date="2015" name="Genome Biol. Evol.">
        <title>Comparative Genomics of a Bacterivorous Green Alga Reveals Evolutionary Causalities and Consequences of Phago-Mixotrophic Mode of Nutrition.</title>
        <authorList>
            <person name="Burns J.A."/>
            <person name="Paasch A."/>
            <person name="Narechania A."/>
            <person name="Kim E."/>
        </authorList>
    </citation>
    <scope>NUCLEOTIDE SEQUENCE [LARGE SCALE GENOMIC DNA]</scope>
    <source>
        <strain evidence="1 2">PLY_AMNH</strain>
    </source>
</reference>
<keyword evidence="2" id="KW-1185">Reference proteome</keyword>
<sequence>MQSTIRNFDSLKSCLHLHFRHLYISVGCKYLNICLRFRSVPTLLRQLACIFLERCRRGSPFRGLLDFLRRLRNSD</sequence>
<evidence type="ECO:0000313" key="1">
    <source>
        <dbReference type="EMBL" id="KAK3237312.1"/>
    </source>
</evidence>
<evidence type="ECO:0000313" key="2">
    <source>
        <dbReference type="Proteomes" id="UP001190700"/>
    </source>
</evidence>
<dbReference type="AlphaFoldDB" id="A0AAE0BKJ4"/>
<dbReference type="EMBL" id="LGRX02034645">
    <property type="protein sequence ID" value="KAK3237312.1"/>
    <property type="molecule type" value="Genomic_DNA"/>
</dbReference>
<dbReference type="Proteomes" id="UP001190700">
    <property type="component" value="Unassembled WGS sequence"/>
</dbReference>
<accession>A0AAE0BKJ4</accession>
<name>A0AAE0BKJ4_9CHLO</name>